<evidence type="ECO:0000313" key="3">
    <source>
        <dbReference type="Proteomes" id="UP001058553"/>
    </source>
</evidence>
<keyword evidence="1" id="KW-0472">Membrane</keyword>
<keyword evidence="3" id="KW-1185">Reference proteome</keyword>
<organism evidence="2 3">
    <name type="scientific">Erwinia pyrifoliae</name>
    <dbReference type="NCBI Taxonomy" id="79967"/>
    <lineage>
        <taxon>Bacteria</taxon>
        <taxon>Pseudomonadati</taxon>
        <taxon>Pseudomonadota</taxon>
        <taxon>Gammaproteobacteria</taxon>
        <taxon>Enterobacterales</taxon>
        <taxon>Erwiniaceae</taxon>
        <taxon>Erwinia</taxon>
    </lineage>
</organism>
<evidence type="ECO:0000256" key="1">
    <source>
        <dbReference type="SAM" id="Phobius"/>
    </source>
</evidence>
<reference evidence="2" key="1">
    <citation type="submission" date="2022-07" db="EMBL/GenBank/DDBJ databases">
        <title>Genetic diversity of Erwinia pyrifoliae.</title>
        <authorList>
            <person name="Park D.S."/>
            <person name="Ham H."/>
        </authorList>
    </citation>
    <scope>NUCLEOTIDE SEQUENCE</scope>
    <source>
        <strain evidence="2">CP201486</strain>
    </source>
</reference>
<keyword evidence="1" id="KW-0812">Transmembrane</keyword>
<dbReference type="GeneID" id="92235644"/>
<sequence>MSGQFYSEHDCLIAGKRVFIAGLQWQFLPVTGRRALRIRAKALDATHWVAASTILNQGAGTLLGTVTREGAISQRRQRIYSLALTLLPALSPDCYAIVPLGAERYCFIAVQQGKLSVYSDVTGSLTEIIAYKNNFLKLVSAETEWRVYAPEGLISTQTHNLPDLETLICRKDAVSRRNHMRSVNEKGFIRTVGLGLVICALFISLYNFWQNKRNQERIEAAQSALLARQRPLKPQPPPWELYQSFNQMIMRCQTVVQQLPAFIAQWQFKEALCLPDVSMNLTYVLRQSGTVDEFLQRMHDYFPKNIQPAFNVPGPSDTASFTLAAAPPGTLRPTAQSQENITLGQLVSFAQSMNLSLNLSAEGHSVARASASRWKSTRFTIITFIPPLELLNTSLFNNIHLRGTQLRVQRQGVRLEYTLTGLFYEN</sequence>
<evidence type="ECO:0000313" key="2">
    <source>
        <dbReference type="EMBL" id="UWS33250.1"/>
    </source>
</evidence>
<dbReference type="InterPro" id="IPR009663">
    <property type="entry name" value="PAP_PilO"/>
</dbReference>
<dbReference type="EMBL" id="CP103445">
    <property type="protein sequence ID" value="UWS33250.1"/>
    <property type="molecule type" value="Genomic_DNA"/>
</dbReference>
<dbReference type="Pfam" id="PF06864">
    <property type="entry name" value="PAP_PilO"/>
    <property type="match status" value="1"/>
</dbReference>
<accession>A0ABY5X782</accession>
<protein>
    <submittedName>
        <fullName evidence="2">Type 4b pilus protein PilO2</fullName>
    </submittedName>
</protein>
<name>A0ABY5X782_ERWPY</name>
<proteinExistence type="predicted"/>
<dbReference type="RefSeq" id="WP_012669427.1">
    <property type="nucleotide sequence ID" value="NZ_CP023567.1"/>
</dbReference>
<dbReference type="Proteomes" id="UP001058553">
    <property type="component" value="Chromosome"/>
</dbReference>
<keyword evidence="1" id="KW-1133">Transmembrane helix</keyword>
<feature type="transmembrane region" description="Helical" evidence="1">
    <location>
        <begin position="187"/>
        <end position="209"/>
    </location>
</feature>
<gene>
    <name evidence="2" type="primary">pilO2</name>
    <name evidence="2" type="ORF">NYP84_16945</name>
</gene>